<dbReference type="EMBL" id="HG994585">
    <property type="protein sequence ID" value="CAF2970699.1"/>
    <property type="molecule type" value="Genomic_DNA"/>
</dbReference>
<sequence length="189" mass="21805">MDYLTRLEELLPTPYFDKCVTNATTAEVNVWLKKACYGAKTLYKKYIHKILHLLETKKNVRSLQKKDGSSSKVTCRNAGKCVKAPGILCKACIKFACEGENDIQKFDLMETKEDCVIRKKCRKKKGVEERKSVVRNVTRMRNVQKFVKPSKSVEKENVEKSRNAIKNGMGSYKLVRLHLHIFIFVDINK</sequence>
<proteinExistence type="predicted"/>
<dbReference type="Proteomes" id="UP000675881">
    <property type="component" value="Chromosome 6"/>
</dbReference>
<accession>A0A7R8CYN5</accession>
<evidence type="ECO:0000313" key="1">
    <source>
        <dbReference type="EMBL" id="CAF2970699.1"/>
    </source>
</evidence>
<organism evidence="1 2">
    <name type="scientific">Lepeophtheirus salmonis</name>
    <name type="common">Salmon louse</name>
    <name type="synonym">Caligus salmonis</name>
    <dbReference type="NCBI Taxonomy" id="72036"/>
    <lineage>
        <taxon>Eukaryota</taxon>
        <taxon>Metazoa</taxon>
        <taxon>Ecdysozoa</taxon>
        <taxon>Arthropoda</taxon>
        <taxon>Crustacea</taxon>
        <taxon>Multicrustacea</taxon>
        <taxon>Hexanauplia</taxon>
        <taxon>Copepoda</taxon>
        <taxon>Siphonostomatoida</taxon>
        <taxon>Caligidae</taxon>
        <taxon>Lepeophtheirus</taxon>
    </lineage>
</organism>
<dbReference type="AlphaFoldDB" id="A0A7R8CYN5"/>
<gene>
    <name evidence="1" type="ORF">LSAA_11762</name>
</gene>
<reference evidence="1" key="1">
    <citation type="submission" date="2021-02" db="EMBL/GenBank/DDBJ databases">
        <authorList>
            <person name="Bekaert M."/>
        </authorList>
    </citation>
    <scope>NUCLEOTIDE SEQUENCE</scope>
    <source>
        <strain evidence="1">IoA-00</strain>
    </source>
</reference>
<evidence type="ECO:0000313" key="2">
    <source>
        <dbReference type="Proteomes" id="UP000675881"/>
    </source>
</evidence>
<keyword evidence="2" id="KW-1185">Reference proteome</keyword>
<protein>
    <submittedName>
        <fullName evidence="1">(salmon louse) hypothetical protein</fullName>
    </submittedName>
</protein>
<name>A0A7R8CYN5_LEPSM</name>